<sequence>MRKKIQTKECGRKYKQRSAEENTNKGVRKFYFRKVFCENKISALLYFTEG</sequence>
<evidence type="ECO:0000313" key="2">
    <source>
        <dbReference type="EMBL" id="QTA92449.1"/>
    </source>
</evidence>
<keyword evidence="3" id="KW-1185">Reference proteome</keyword>
<dbReference type="Proteomes" id="UP000663722">
    <property type="component" value="Chromosome"/>
</dbReference>
<proteinExistence type="predicted"/>
<organism evidence="2 3">
    <name type="scientific">Desulfonema magnum</name>
    <dbReference type="NCBI Taxonomy" id="45655"/>
    <lineage>
        <taxon>Bacteria</taxon>
        <taxon>Pseudomonadati</taxon>
        <taxon>Thermodesulfobacteriota</taxon>
        <taxon>Desulfobacteria</taxon>
        <taxon>Desulfobacterales</taxon>
        <taxon>Desulfococcaceae</taxon>
        <taxon>Desulfonema</taxon>
    </lineage>
</organism>
<dbReference type="KEGG" id="dmm:dnm_085290"/>
<reference evidence="2" key="1">
    <citation type="journal article" date="2021" name="Microb. Physiol.">
        <title>Proteogenomic Insights into the Physiology of Marine, Sulfate-Reducing, Filamentous Desulfonema limicola and Desulfonema magnum.</title>
        <authorList>
            <person name="Schnaars V."/>
            <person name="Wohlbrand L."/>
            <person name="Scheve S."/>
            <person name="Hinrichs C."/>
            <person name="Reinhardt R."/>
            <person name="Rabus R."/>
        </authorList>
    </citation>
    <scope>NUCLEOTIDE SEQUENCE</scope>
    <source>
        <strain evidence="2">4be13</strain>
    </source>
</reference>
<gene>
    <name evidence="2" type="ORF">dnm_085290</name>
</gene>
<name>A0A975BVE5_9BACT</name>
<evidence type="ECO:0000256" key="1">
    <source>
        <dbReference type="SAM" id="MobiDB-lite"/>
    </source>
</evidence>
<protein>
    <submittedName>
        <fullName evidence="2">Uncharacterized protein</fullName>
    </submittedName>
</protein>
<accession>A0A975BVE5</accession>
<feature type="region of interest" description="Disordered" evidence="1">
    <location>
        <begin position="1"/>
        <end position="20"/>
    </location>
</feature>
<evidence type="ECO:0000313" key="3">
    <source>
        <dbReference type="Proteomes" id="UP000663722"/>
    </source>
</evidence>
<dbReference type="AlphaFoldDB" id="A0A975BVE5"/>
<dbReference type="EMBL" id="CP061800">
    <property type="protein sequence ID" value="QTA92449.1"/>
    <property type="molecule type" value="Genomic_DNA"/>
</dbReference>